<sequence>MPVFKLCLKIIKKNLPLMIMYMAIFLVVSVVIASANKQNEEKATVFTSSRTAMAFLSEEDTPLTRGLKQELAKVAVFVEIENSDEAVKDALFFRKVFYALKIPEGFSEDFMSGKAPVLETIIVPGTIPAVYLEMAVNQYLNTARLYVDSLQGIGQAEVVQSVAKDLENSSVVVIPESDGLVGAQNFSSYFFNYLAYSLLSVLILGVSSIMIVLKDKDISRRNHASPVSRNSMTVQIFMAMVLLTLGAWVAMTGACFLLNIKGSLNVNFLMFMLNSFVFALAGTGISFLIASVIKGRNALSAVNNVVTLGSSFLGGVFVPQQFLGPAVLQFSKFLPTYWYVKANNLIGFLTVFDPEHTAEVFKSMGVVAAFGAAAFAASLILDRRGRLS</sequence>
<keyword evidence="4 5" id="KW-0472">Membrane</keyword>
<dbReference type="GO" id="GO:0140359">
    <property type="term" value="F:ABC-type transporter activity"/>
    <property type="evidence" value="ECO:0007669"/>
    <property type="project" value="InterPro"/>
</dbReference>
<evidence type="ECO:0000256" key="2">
    <source>
        <dbReference type="ARBA" id="ARBA00022692"/>
    </source>
</evidence>
<evidence type="ECO:0000256" key="3">
    <source>
        <dbReference type="ARBA" id="ARBA00022989"/>
    </source>
</evidence>
<evidence type="ECO:0000313" key="7">
    <source>
        <dbReference type="EMBL" id="SHJ54187.1"/>
    </source>
</evidence>
<evidence type="ECO:0000256" key="4">
    <source>
        <dbReference type="ARBA" id="ARBA00023136"/>
    </source>
</evidence>
<feature type="transmembrane region" description="Helical" evidence="5">
    <location>
        <begin position="266"/>
        <end position="293"/>
    </location>
</feature>
<gene>
    <name evidence="7" type="ORF">SAMN02745691_02128</name>
</gene>
<feature type="transmembrane region" description="Helical" evidence="5">
    <location>
        <begin position="193"/>
        <end position="213"/>
    </location>
</feature>
<keyword evidence="8" id="KW-1185">Reference proteome</keyword>
<dbReference type="Proteomes" id="UP000184342">
    <property type="component" value="Unassembled WGS sequence"/>
</dbReference>
<protein>
    <submittedName>
        <fullName evidence="7">ABC-2 type transport system permease protein</fullName>
    </submittedName>
</protein>
<dbReference type="AlphaFoldDB" id="A0A1M6K5N7"/>
<dbReference type="OrthoDB" id="9774039at2"/>
<proteinExistence type="predicted"/>
<keyword evidence="2 5" id="KW-0812">Transmembrane</keyword>
<feature type="domain" description="ABC-2 type transporter transmembrane" evidence="6">
    <location>
        <begin position="18"/>
        <end position="380"/>
    </location>
</feature>
<feature type="transmembrane region" description="Helical" evidence="5">
    <location>
        <begin position="360"/>
        <end position="381"/>
    </location>
</feature>
<evidence type="ECO:0000256" key="1">
    <source>
        <dbReference type="ARBA" id="ARBA00004141"/>
    </source>
</evidence>
<evidence type="ECO:0000256" key="5">
    <source>
        <dbReference type="SAM" id="Phobius"/>
    </source>
</evidence>
<dbReference type="EMBL" id="FQYT01000025">
    <property type="protein sequence ID" value="SHJ54187.1"/>
    <property type="molecule type" value="Genomic_DNA"/>
</dbReference>
<accession>A0A1M6K5N7</accession>
<keyword evidence="3 5" id="KW-1133">Transmembrane helix</keyword>
<dbReference type="RefSeq" id="WP_073994390.1">
    <property type="nucleotide sequence ID" value="NZ_FQYT01000025.1"/>
</dbReference>
<dbReference type="PANTHER" id="PTHR43027:SF1">
    <property type="entry name" value="DOXORUBICIN RESISTANCE ABC TRANSPORTER PERMEASE PROTEIN DRRC-RELATED"/>
    <property type="match status" value="1"/>
</dbReference>
<evidence type="ECO:0000259" key="6">
    <source>
        <dbReference type="Pfam" id="PF12698"/>
    </source>
</evidence>
<dbReference type="InterPro" id="IPR052902">
    <property type="entry name" value="ABC-2_transporter"/>
</dbReference>
<name>A0A1M6K5N7_9FIRM</name>
<comment type="subcellular location">
    <subcellularLocation>
        <location evidence="1">Membrane</location>
        <topology evidence="1">Multi-pass membrane protein</topology>
    </subcellularLocation>
</comment>
<feature type="transmembrane region" description="Helical" evidence="5">
    <location>
        <begin position="15"/>
        <end position="35"/>
    </location>
</feature>
<dbReference type="PANTHER" id="PTHR43027">
    <property type="entry name" value="DOXORUBICIN RESISTANCE ABC TRANSPORTER PERMEASE PROTEIN DRRC-RELATED"/>
    <property type="match status" value="1"/>
</dbReference>
<organism evidence="7 8">
    <name type="scientific">Parasporobacterium paucivorans DSM 15970</name>
    <dbReference type="NCBI Taxonomy" id="1122934"/>
    <lineage>
        <taxon>Bacteria</taxon>
        <taxon>Bacillati</taxon>
        <taxon>Bacillota</taxon>
        <taxon>Clostridia</taxon>
        <taxon>Lachnospirales</taxon>
        <taxon>Lachnospiraceae</taxon>
        <taxon>Parasporobacterium</taxon>
    </lineage>
</organism>
<dbReference type="InterPro" id="IPR013525">
    <property type="entry name" value="ABC2_TM"/>
</dbReference>
<dbReference type="Pfam" id="PF12698">
    <property type="entry name" value="ABC2_membrane_3"/>
    <property type="match status" value="1"/>
</dbReference>
<dbReference type="GO" id="GO:0016020">
    <property type="term" value="C:membrane"/>
    <property type="evidence" value="ECO:0007669"/>
    <property type="project" value="UniProtKB-SubCell"/>
</dbReference>
<feature type="transmembrane region" description="Helical" evidence="5">
    <location>
        <begin position="234"/>
        <end position="260"/>
    </location>
</feature>
<dbReference type="STRING" id="1122934.SAMN02745691_02128"/>
<reference evidence="7 8" key="1">
    <citation type="submission" date="2016-11" db="EMBL/GenBank/DDBJ databases">
        <authorList>
            <person name="Jaros S."/>
            <person name="Januszkiewicz K."/>
            <person name="Wedrychowicz H."/>
        </authorList>
    </citation>
    <scope>NUCLEOTIDE SEQUENCE [LARGE SCALE GENOMIC DNA]</scope>
    <source>
        <strain evidence="7 8">DSM 15970</strain>
    </source>
</reference>
<evidence type="ECO:0000313" key="8">
    <source>
        <dbReference type="Proteomes" id="UP000184342"/>
    </source>
</evidence>
<dbReference type="Gene3D" id="3.40.1710.10">
    <property type="entry name" value="abc type-2 transporter like domain"/>
    <property type="match status" value="1"/>
</dbReference>